<accession>A0A7G2C444</accession>
<proteinExistence type="predicted"/>
<gene>
    <name evidence="2" type="ORF">ADEAN_000093800</name>
</gene>
<keyword evidence="1" id="KW-1133">Transmembrane helix</keyword>
<sequence length="260" mass="28463">MSLAGFLGFASLVIFFAADFFYARFLSSLKSSHPELEEYAPAESPDLDTAAVFDSLTNTATEFYHHQQQRVSGNLGEYTNPDSQQTFTDSPASSVFSGNPLHAVVVVCGVVGPVATLLSICFPFLMGWAFWHVPDILAIVVSAPGVAASSLYAIRVYNLCQQLEVSKSEWISMMWFRIDFMFIVAAVAFFGLGGWLLALCLLAVAAYLAHRIMKMEKHMGNVQRQTQLVRGEVDVTRVHIPGSKESRDASGVSEGYNALS</sequence>
<protein>
    <submittedName>
        <fullName evidence="2">Uncharacterized protein</fullName>
    </submittedName>
</protein>
<evidence type="ECO:0000313" key="3">
    <source>
        <dbReference type="Proteomes" id="UP000515908"/>
    </source>
</evidence>
<feature type="transmembrane region" description="Helical" evidence="1">
    <location>
        <begin position="136"/>
        <end position="154"/>
    </location>
</feature>
<keyword evidence="1" id="KW-0472">Membrane</keyword>
<dbReference type="VEuPathDB" id="TriTrypDB:ADEAN_000093800"/>
<reference evidence="2 3" key="1">
    <citation type="submission" date="2020-08" db="EMBL/GenBank/DDBJ databases">
        <authorList>
            <person name="Newling K."/>
            <person name="Davey J."/>
            <person name="Forrester S."/>
        </authorList>
    </citation>
    <scope>NUCLEOTIDE SEQUENCE [LARGE SCALE GENOMIC DNA]</scope>
    <source>
        <strain evidence="3">Crithidia deanei Carvalho (ATCC PRA-265)</strain>
    </source>
</reference>
<name>A0A7G2C444_9TRYP</name>
<dbReference type="AlphaFoldDB" id="A0A7G2C444"/>
<feature type="transmembrane region" description="Helical" evidence="1">
    <location>
        <begin position="180"/>
        <end position="209"/>
    </location>
</feature>
<dbReference type="OrthoDB" id="277808at2759"/>
<keyword evidence="3" id="KW-1185">Reference proteome</keyword>
<keyword evidence="1" id="KW-0812">Transmembrane</keyword>
<feature type="transmembrane region" description="Helical" evidence="1">
    <location>
        <begin position="101"/>
        <end position="124"/>
    </location>
</feature>
<dbReference type="EMBL" id="LR877146">
    <property type="protein sequence ID" value="CAD2213497.1"/>
    <property type="molecule type" value="Genomic_DNA"/>
</dbReference>
<organism evidence="2 3">
    <name type="scientific">Angomonas deanei</name>
    <dbReference type="NCBI Taxonomy" id="59799"/>
    <lineage>
        <taxon>Eukaryota</taxon>
        <taxon>Discoba</taxon>
        <taxon>Euglenozoa</taxon>
        <taxon>Kinetoplastea</taxon>
        <taxon>Metakinetoplastina</taxon>
        <taxon>Trypanosomatida</taxon>
        <taxon>Trypanosomatidae</taxon>
        <taxon>Strigomonadinae</taxon>
        <taxon>Angomonas</taxon>
    </lineage>
</organism>
<evidence type="ECO:0000256" key="1">
    <source>
        <dbReference type="SAM" id="Phobius"/>
    </source>
</evidence>
<dbReference type="Proteomes" id="UP000515908">
    <property type="component" value="Chromosome 02"/>
</dbReference>
<evidence type="ECO:0000313" key="2">
    <source>
        <dbReference type="EMBL" id="CAD2213497.1"/>
    </source>
</evidence>